<evidence type="ECO:0000313" key="1">
    <source>
        <dbReference type="EMBL" id="GIJ60405.1"/>
    </source>
</evidence>
<sequence>MGNHSTVVAHTVTVEAPAGTVFDLVADVDQSTRFFPGVVHAESAERGADTGADTDVIDRWTLDGEVIRGWRARRTLDRAGGTITFEHVDPRPPVTFTTGRWRFTPDGDARTTVELRHEFGTADPAAAAAVAARMEQGITTQLDRLRQVAEQRDEILDLEITYQVSLLIKGRLEDVYDYFYDARQWPARIPHCLRTDVREDEPDRQLVEMEVTVPSGAVHVTRQARVCFPNDKIMWRQIGGLPPLDQALFGYTRFEQRPDGVLTTSCTTEVLKPAMVAKRGWTVQEAKDHVSEVRGGRNLGALQSAQDYLDRQVQPAGNK</sequence>
<evidence type="ECO:0008006" key="3">
    <source>
        <dbReference type="Google" id="ProtNLM"/>
    </source>
</evidence>
<proteinExistence type="predicted"/>
<gene>
    <name evidence="1" type="ORF">Vau01_079210</name>
</gene>
<dbReference type="SUPFAM" id="SSF55961">
    <property type="entry name" value="Bet v1-like"/>
    <property type="match status" value="2"/>
</dbReference>
<dbReference type="Proteomes" id="UP000612585">
    <property type="component" value="Unassembled WGS sequence"/>
</dbReference>
<dbReference type="AlphaFoldDB" id="A0A8J3ZEN4"/>
<dbReference type="Pfam" id="PF10604">
    <property type="entry name" value="Polyketide_cyc2"/>
    <property type="match status" value="1"/>
</dbReference>
<dbReference type="CDD" id="cd08861">
    <property type="entry name" value="OtcD1_ARO-CYC_like"/>
    <property type="match status" value="1"/>
</dbReference>
<comment type="caution">
    <text evidence="1">The sequence shown here is derived from an EMBL/GenBank/DDBJ whole genome shotgun (WGS) entry which is preliminary data.</text>
</comment>
<evidence type="ECO:0000313" key="2">
    <source>
        <dbReference type="Proteomes" id="UP000612585"/>
    </source>
</evidence>
<dbReference type="RefSeq" id="WP_204004664.1">
    <property type="nucleotide sequence ID" value="NZ_BOPG01000054.1"/>
</dbReference>
<accession>A0A8J3ZEN4</accession>
<dbReference type="InterPro" id="IPR019587">
    <property type="entry name" value="Polyketide_cyclase/dehydratase"/>
</dbReference>
<name>A0A8J3ZEN4_9ACTN</name>
<organism evidence="1 2">
    <name type="scientific">Virgisporangium aurantiacum</name>
    <dbReference type="NCBI Taxonomy" id="175570"/>
    <lineage>
        <taxon>Bacteria</taxon>
        <taxon>Bacillati</taxon>
        <taxon>Actinomycetota</taxon>
        <taxon>Actinomycetes</taxon>
        <taxon>Micromonosporales</taxon>
        <taxon>Micromonosporaceae</taxon>
        <taxon>Virgisporangium</taxon>
    </lineage>
</organism>
<keyword evidence="2" id="KW-1185">Reference proteome</keyword>
<dbReference type="InterPro" id="IPR023393">
    <property type="entry name" value="START-like_dom_sf"/>
</dbReference>
<dbReference type="EMBL" id="BOPG01000054">
    <property type="protein sequence ID" value="GIJ60405.1"/>
    <property type="molecule type" value="Genomic_DNA"/>
</dbReference>
<reference evidence="1" key="1">
    <citation type="submission" date="2021-01" db="EMBL/GenBank/DDBJ databases">
        <title>Whole genome shotgun sequence of Virgisporangium aurantiacum NBRC 16421.</title>
        <authorList>
            <person name="Komaki H."/>
            <person name="Tamura T."/>
        </authorList>
    </citation>
    <scope>NUCLEOTIDE SEQUENCE</scope>
    <source>
        <strain evidence="1">NBRC 16421</strain>
    </source>
</reference>
<dbReference type="Gene3D" id="3.30.530.20">
    <property type="match status" value="2"/>
</dbReference>
<protein>
    <recommendedName>
        <fullName evidence="3">Aromatase</fullName>
    </recommendedName>
</protein>